<sequence length="76" mass="8622">MSGAVIVSRLCELRRSNPRRYAVIDRHVAPASLEKNSNEAGGDRILFSNSYFNFERSKNAGTGHKLLTIIYTLYKF</sequence>
<dbReference type="Proteomes" id="UP000230391">
    <property type="component" value="Unassembled WGS sequence"/>
</dbReference>
<organism evidence="1 2">
    <name type="scientific">Candidatus Kaiserbacteria bacterium CG_4_9_14_0_2_um_filter_41_32</name>
    <dbReference type="NCBI Taxonomy" id="1974601"/>
    <lineage>
        <taxon>Bacteria</taxon>
        <taxon>Candidatus Kaiseribacteriota</taxon>
    </lineage>
</organism>
<reference evidence="2" key="1">
    <citation type="submission" date="2017-09" db="EMBL/GenBank/DDBJ databases">
        <title>Depth-based differentiation of microbial function through sediment-hosted aquifers and enrichment of novel symbionts in the deep terrestrial subsurface.</title>
        <authorList>
            <person name="Probst A.J."/>
            <person name="Ladd B."/>
            <person name="Jarett J.K."/>
            <person name="Geller-Mcgrath D.E."/>
            <person name="Sieber C.M.K."/>
            <person name="Emerson J.B."/>
            <person name="Anantharaman K."/>
            <person name="Thomas B.C."/>
            <person name="Malmstrom R."/>
            <person name="Stieglmeier M."/>
            <person name="Klingl A."/>
            <person name="Woyke T."/>
            <person name="Ryan C.M."/>
            <person name="Banfield J.F."/>
        </authorList>
    </citation>
    <scope>NUCLEOTIDE SEQUENCE [LARGE SCALE GENOMIC DNA]</scope>
</reference>
<protein>
    <submittedName>
        <fullName evidence="1">Uncharacterized protein</fullName>
    </submittedName>
</protein>
<evidence type="ECO:0000313" key="1">
    <source>
        <dbReference type="EMBL" id="PJC55843.1"/>
    </source>
</evidence>
<accession>A0A2M8FDZ0</accession>
<name>A0A2M8FDZ0_9BACT</name>
<comment type="caution">
    <text evidence="1">The sequence shown here is derived from an EMBL/GenBank/DDBJ whole genome shotgun (WGS) entry which is preliminary data.</text>
</comment>
<evidence type="ECO:0000313" key="2">
    <source>
        <dbReference type="Proteomes" id="UP000230391"/>
    </source>
</evidence>
<gene>
    <name evidence="1" type="ORF">CO026_03545</name>
</gene>
<dbReference type="AlphaFoldDB" id="A0A2M8FDZ0"/>
<dbReference type="EMBL" id="PFRD01000128">
    <property type="protein sequence ID" value="PJC55843.1"/>
    <property type="molecule type" value="Genomic_DNA"/>
</dbReference>
<proteinExistence type="predicted"/>